<evidence type="ECO:0000259" key="8">
    <source>
        <dbReference type="Pfam" id="PF17681"/>
    </source>
</evidence>
<dbReference type="AlphaFoldDB" id="A0A7M7MFS0"/>
<dbReference type="GeneID" id="111249225"/>
<evidence type="ECO:0000256" key="1">
    <source>
        <dbReference type="ARBA" id="ARBA00010337"/>
    </source>
</evidence>
<dbReference type="GO" id="GO:0051321">
    <property type="term" value="P:meiotic cell cycle"/>
    <property type="evidence" value="ECO:0007669"/>
    <property type="project" value="TreeGrafter"/>
</dbReference>
<accession>A0A7M7MFS0</accession>
<feature type="domain" description="Gamma tubulin complex component C-terminal" evidence="7">
    <location>
        <begin position="349"/>
        <end position="683"/>
    </location>
</feature>
<dbReference type="GO" id="GO:0051011">
    <property type="term" value="F:microtubule minus-end binding"/>
    <property type="evidence" value="ECO:0007669"/>
    <property type="project" value="TreeGrafter"/>
</dbReference>
<comment type="subcellular location">
    <subcellularLocation>
        <location evidence="5">Cytoplasm</location>
        <location evidence="5">Cytoskeleton</location>
        <location evidence="5">Microtubule organizing center</location>
    </subcellularLocation>
</comment>
<dbReference type="RefSeq" id="XP_022658533.1">
    <property type="nucleotide sequence ID" value="XM_022802798.1"/>
</dbReference>
<evidence type="ECO:0000259" key="7">
    <source>
        <dbReference type="Pfam" id="PF04130"/>
    </source>
</evidence>
<keyword evidence="10" id="KW-1185">Reference proteome</keyword>
<dbReference type="PANTHER" id="PTHR19302">
    <property type="entry name" value="GAMMA TUBULIN COMPLEX PROTEIN"/>
    <property type="match status" value="1"/>
</dbReference>
<evidence type="ECO:0000256" key="4">
    <source>
        <dbReference type="ARBA" id="ARBA00023212"/>
    </source>
</evidence>
<dbReference type="InterPro" id="IPR007259">
    <property type="entry name" value="GCP"/>
</dbReference>
<dbReference type="OrthoDB" id="2192946at2759"/>
<evidence type="ECO:0000313" key="9">
    <source>
        <dbReference type="EnsemblMetazoa" id="XP_022658533"/>
    </source>
</evidence>
<sequence length="689" mass="77441">MELLRGFEGTLERPDHVSKESTHLTRGNFPYGLAQPIPLYSGLEGHSVETQERLLVRGVLCVLGLTPHDFVWSERGKSGECKIHFHPKLNPQLVTEAKDFADLARHHSAIRQFITDYQSTGYTLTLQSLVGCLNAVLTTFRLLLVTISDQAYKFTLKLLQQHLAQQRVILLTLSDLCVTIRNDRLDGAPILSHLFKLMGNSGNSVVQKLYERCLRESMRPYVSMLRQWLKGQFVIDPHGEFMVQVRPLFLREGDLISSKYELLEQGVPSFLADLTEDILTAGCHAEMVNSVEADFDEEITTEATVDKYLLEPAGASSCPSVEELQSGVQAILAETSATLFRLMNKYGDLDEHLTSFKEVYLFVRADIFRRFCDLSRGQLIISNSMCSPMVLNNFLADAVSGSAASVFTQSQMGLKFLEETLSVRLVNRAIREGSLREEEGARLLSTRQAYLSGCGHTFECIATDLHGGWILQHLLSPDVREMYELIFGVRLQLFLGECFCADVLPYCIGLARALLQRMLVFSQSISAYFSIFSVEQEWSRLQKRLSQVRTVDSLTRTHSNYVRRIYQRCLLDNLQASMRLISIVSTVLQAAMSIDKLVNAENTVIQLPGSSKLGTSSGTNSECSVDVERELGALEMMAMPEGDLADVVVYFERQFDTAVARWLDIEEIKTHEQLLTLLAMNECYTVVSA</sequence>
<dbReference type="EnsemblMetazoa" id="XM_022802798">
    <property type="protein sequence ID" value="XP_022658533"/>
    <property type="gene ID" value="LOC111249225"/>
</dbReference>
<feature type="compositionally biased region" description="Basic and acidic residues" evidence="6">
    <location>
        <begin position="10"/>
        <end position="23"/>
    </location>
</feature>
<evidence type="ECO:0000256" key="2">
    <source>
        <dbReference type="ARBA" id="ARBA00022490"/>
    </source>
</evidence>
<proteinExistence type="inferred from homology"/>
<dbReference type="GO" id="GO:0000922">
    <property type="term" value="C:spindle pole"/>
    <property type="evidence" value="ECO:0007669"/>
    <property type="project" value="InterPro"/>
</dbReference>
<name>A0A7M7MFS0_VARDE</name>
<dbReference type="GO" id="GO:0031122">
    <property type="term" value="P:cytoplasmic microtubule organization"/>
    <property type="evidence" value="ECO:0007669"/>
    <property type="project" value="TreeGrafter"/>
</dbReference>
<organism evidence="9 10">
    <name type="scientific">Varroa destructor</name>
    <name type="common">Honeybee mite</name>
    <dbReference type="NCBI Taxonomy" id="109461"/>
    <lineage>
        <taxon>Eukaryota</taxon>
        <taxon>Metazoa</taxon>
        <taxon>Ecdysozoa</taxon>
        <taxon>Arthropoda</taxon>
        <taxon>Chelicerata</taxon>
        <taxon>Arachnida</taxon>
        <taxon>Acari</taxon>
        <taxon>Parasitiformes</taxon>
        <taxon>Mesostigmata</taxon>
        <taxon>Gamasina</taxon>
        <taxon>Dermanyssoidea</taxon>
        <taxon>Varroidae</taxon>
        <taxon>Varroa</taxon>
    </lineage>
</organism>
<keyword evidence="2 5" id="KW-0963">Cytoplasm</keyword>
<evidence type="ECO:0000256" key="6">
    <source>
        <dbReference type="SAM" id="MobiDB-lite"/>
    </source>
</evidence>
<dbReference type="GO" id="GO:0000930">
    <property type="term" value="C:gamma-tubulin complex"/>
    <property type="evidence" value="ECO:0007669"/>
    <property type="project" value="TreeGrafter"/>
</dbReference>
<keyword evidence="3 5" id="KW-0493">Microtubule</keyword>
<dbReference type="Pfam" id="PF17681">
    <property type="entry name" value="GCP_N_terminal"/>
    <property type="match status" value="1"/>
</dbReference>
<dbReference type="GO" id="GO:0000278">
    <property type="term" value="P:mitotic cell cycle"/>
    <property type="evidence" value="ECO:0007669"/>
    <property type="project" value="TreeGrafter"/>
</dbReference>
<reference evidence="9" key="1">
    <citation type="submission" date="2021-01" db="UniProtKB">
        <authorList>
            <consortium name="EnsemblMetazoa"/>
        </authorList>
    </citation>
    <scope>IDENTIFICATION</scope>
</reference>
<dbReference type="GO" id="GO:0005874">
    <property type="term" value="C:microtubule"/>
    <property type="evidence" value="ECO:0007669"/>
    <property type="project" value="UniProtKB-KW"/>
</dbReference>
<feature type="domain" description="Gamma tubulin complex component protein N-terminal" evidence="8">
    <location>
        <begin position="60"/>
        <end position="344"/>
    </location>
</feature>
<evidence type="ECO:0000256" key="5">
    <source>
        <dbReference type="RuleBase" id="RU363050"/>
    </source>
</evidence>
<dbReference type="InterPro" id="IPR040457">
    <property type="entry name" value="GCP_C"/>
</dbReference>
<dbReference type="CTD" id="32946"/>
<keyword evidence="4 5" id="KW-0206">Cytoskeleton</keyword>
<comment type="similarity">
    <text evidence="1 5">Belongs to the TUBGCP family.</text>
</comment>
<protein>
    <recommendedName>
        <fullName evidence="5">Gamma-tubulin complex component</fullName>
    </recommendedName>
</protein>
<dbReference type="InterPro" id="IPR042241">
    <property type="entry name" value="GCP_C_sf"/>
</dbReference>
<evidence type="ECO:0000256" key="3">
    <source>
        <dbReference type="ARBA" id="ARBA00022701"/>
    </source>
</evidence>
<dbReference type="FunCoup" id="A0A7M7MFS0">
    <property type="interactions" value="1489"/>
</dbReference>
<dbReference type="Pfam" id="PF04130">
    <property type="entry name" value="GCP_C_terminal"/>
    <property type="match status" value="1"/>
</dbReference>
<dbReference type="Proteomes" id="UP000594260">
    <property type="component" value="Unplaced"/>
</dbReference>
<dbReference type="GO" id="GO:0007020">
    <property type="term" value="P:microtubule nucleation"/>
    <property type="evidence" value="ECO:0007669"/>
    <property type="project" value="InterPro"/>
</dbReference>
<dbReference type="GO" id="GO:0051225">
    <property type="term" value="P:spindle assembly"/>
    <property type="evidence" value="ECO:0007669"/>
    <property type="project" value="TreeGrafter"/>
</dbReference>
<dbReference type="OMA" id="MKIVQLW"/>
<dbReference type="KEGG" id="vde:111249225"/>
<dbReference type="Gene3D" id="1.20.120.1900">
    <property type="entry name" value="Gamma-tubulin complex, C-terminal domain"/>
    <property type="match status" value="1"/>
</dbReference>
<dbReference type="InterPro" id="IPR041470">
    <property type="entry name" value="GCP_N"/>
</dbReference>
<dbReference type="InParanoid" id="A0A7M7MFS0"/>
<dbReference type="GO" id="GO:0043015">
    <property type="term" value="F:gamma-tubulin binding"/>
    <property type="evidence" value="ECO:0007669"/>
    <property type="project" value="InterPro"/>
</dbReference>
<feature type="region of interest" description="Disordered" evidence="6">
    <location>
        <begin position="1"/>
        <end position="23"/>
    </location>
</feature>
<evidence type="ECO:0000313" key="10">
    <source>
        <dbReference type="Proteomes" id="UP000594260"/>
    </source>
</evidence>